<accession>A0A547PNI2</accession>
<keyword evidence="3" id="KW-1185">Reference proteome</keyword>
<dbReference type="PANTHER" id="PTHR30411:SF1">
    <property type="entry name" value="CYTOPLASMIC PROTEIN"/>
    <property type="match status" value="1"/>
</dbReference>
<evidence type="ECO:0000313" key="2">
    <source>
        <dbReference type="EMBL" id="TRD15702.1"/>
    </source>
</evidence>
<protein>
    <submittedName>
        <fullName evidence="2">YbaK/EbsC family protein</fullName>
    </submittedName>
</protein>
<comment type="caution">
    <text evidence="2">The sequence shown here is derived from an EMBL/GenBank/DDBJ whole genome shotgun (WGS) entry which is preliminary data.</text>
</comment>
<dbReference type="SUPFAM" id="SSF55826">
    <property type="entry name" value="YbaK/ProRS associated domain"/>
    <property type="match status" value="1"/>
</dbReference>
<dbReference type="PANTHER" id="PTHR30411">
    <property type="entry name" value="CYTOPLASMIC PROTEIN"/>
    <property type="match status" value="1"/>
</dbReference>
<dbReference type="Pfam" id="PF04073">
    <property type="entry name" value="tRNA_edit"/>
    <property type="match status" value="1"/>
</dbReference>
<evidence type="ECO:0000259" key="1">
    <source>
        <dbReference type="Pfam" id="PF04073"/>
    </source>
</evidence>
<dbReference type="RefSeq" id="WP_142835654.1">
    <property type="nucleotide sequence ID" value="NZ_VFSV01000035.1"/>
</dbReference>
<dbReference type="EMBL" id="VFSV01000035">
    <property type="protein sequence ID" value="TRD15702.1"/>
    <property type="molecule type" value="Genomic_DNA"/>
</dbReference>
<dbReference type="Proteomes" id="UP000318590">
    <property type="component" value="Unassembled WGS sequence"/>
</dbReference>
<dbReference type="AlphaFoldDB" id="A0A547PNI2"/>
<dbReference type="InterPro" id="IPR036754">
    <property type="entry name" value="YbaK/aa-tRNA-synt-asso_dom_sf"/>
</dbReference>
<dbReference type="GO" id="GO:0002161">
    <property type="term" value="F:aminoacyl-tRNA deacylase activity"/>
    <property type="evidence" value="ECO:0007669"/>
    <property type="project" value="InterPro"/>
</dbReference>
<organism evidence="2 3">
    <name type="scientific">Palleronia caenipelagi</name>
    <dbReference type="NCBI Taxonomy" id="2489174"/>
    <lineage>
        <taxon>Bacteria</taxon>
        <taxon>Pseudomonadati</taxon>
        <taxon>Pseudomonadota</taxon>
        <taxon>Alphaproteobacteria</taxon>
        <taxon>Rhodobacterales</taxon>
        <taxon>Roseobacteraceae</taxon>
        <taxon>Palleronia</taxon>
    </lineage>
</organism>
<reference evidence="2 3" key="1">
    <citation type="submission" date="2019-06" db="EMBL/GenBank/DDBJ databases">
        <title>Paenimaribius caenipelagi gen. nov., sp. nov., isolated from a tidal flat.</title>
        <authorList>
            <person name="Yoon J.-H."/>
        </authorList>
    </citation>
    <scope>NUCLEOTIDE SEQUENCE [LARGE SCALE GENOMIC DNA]</scope>
    <source>
        <strain evidence="2 3">JBTF-M29</strain>
    </source>
</reference>
<dbReference type="OrthoDB" id="9798760at2"/>
<proteinExistence type="predicted"/>
<dbReference type="CDD" id="cd04333">
    <property type="entry name" value="ProX_deacylase"/>
    <property type="match status" value="1"/>
</dbReference>
<dbReference type="Gene3D" id="3.90.960.10">
    <property type="entry name" value="YbaK/aminoacyl-tRNA synthetase-associated domain"/>
    <property type="match status" value="1"/>
</dbReference>
<gene>
    <name evidence="2" type="ORF">FEV53_15210</name>
</gene>
<dbReference type="InterPro" id="IPR007214">
    <property type="entry name" value="YbaK/aa-tRNA-synth-assoc-dom"/>
</dbReference>
<sequence>MSRSVTRVAEAARALGLDVSIKTMPNTTRSAADAAEACDCEIGQIVKSLIFEGTSSGTLKLILISGRHDLDLTRAEQIFGEPLRRADPKRVRAETGFAIGGVSPIGHLTPPETWMDDALLTYPVVWAAAGAPNAVFSADPCTLAEATRARVFVNGSG</sequence>
<name>A0A547PNI2_9RHOB</name>
<evidence type="ECO:0000313" key="3">
    <source>
        <dbReference type="Proteomes" id="UP000318590"/>
    </source>
</evidence>
<feature type="domain" description="YbaK/aminoacyl-tRNA synthetase-associated" evidence="1">
    <location>
        <begin position="27"/>
        <end position="140"/>
    </location>
</feature>